<proteinExistence type="predicted"/>
<evidence type="ECO:0000313" key="1">
    <source>
        <dbReference type="EMBL" id="KAE9543237.1"/>
    </source>
</evidence>
<protein>
    <submittedName>
        <fullName evidence="1">Uncharacterized protein</fullName>
    </submittedName>
</protein>
<dbReference type="EMBL" id="VYZN01000009">
    <property type="protein sequence ID" value="KAE9543237.1"/>
    <property type="molecule type" value="Genomic_DNA"/>
</dbReference>
<accession>A0A6G0U2Q3</accession>
<organism evidence="1 2">
    <name type="scientific">Aphis glycines</name>
    <name type="common">Soybean aphid</name>
    <dbReference type="NCBI Taxonomy" id="307491"/>
    <lineage>
        <taxon>Eukaryota</taxon>
        <taxon>Metazoa</taxon>
        <taxon>Ecdysozoa</taxon>
        <taxon>Arthropoda</taxon>
        <taxon>Hexapoda</taxon>
        <taxon>Insecta</taxon>
        <taxon>Pterygota</taxon>
        <taxon>Neoptera</taxon>
        <taxon>Paraneoptera</taxon>
        <taxon>Hemiptera</taxon>
        <taxon>Sternorrhyncha</taxon>
        <taxon>Aphidomorpha</taxon>
        <taxon>Aphidoidea</taxon>
        <taxon>Aphididae</taxon>
        <taxon>Aphidini</taxon>
        <taxon>Aphis</taxon>
        <taxon>Aphis</taxon>
    </lineage>
</organism>
<gene>
    <name evidence="1" type="ORF">AGLY_003148</name>
</gene>
<keyword evidence="2" id="KW-1185">Reference proteome</keyword>
<evidence type="ECO:0000313" key="2">
    <source>
        <dbReference type="Proteomes" id="UP000475862"/>
    </source>
</evidence>
<dbReference type="Proteomes" id="UP000475862">
    <property type="component" value="Unassembled WGS sequence"/>
</dbReference>
<sequence>MGDGFGSCRGWTHIVNVNSFPFVKQKYSNDNKSYLTRLFYSFNPLCHVTIEFFVFGLDIDFAMQSLMRIIVDTICKFVRKIIKQFSAGSKKFTSYAFSLSSSVVYSCRASGQFVMFTVHVIHSFILAPITHLSLSNRLDAKKCFDDDDDDDEDDKDDDDYVTLTSFDKIAFMLQWWTSDELKLFTEIERK</sequence>
<name>A0A6G0U2Q3_APHGL</name>
<reference evidence="1 2" key="1">
    <citation type="submission" date="2019-08" db="EMBL/GenBank/DDBJ databases">
        <title>The genome of the soybean aphid Biotype 1, its phylome, world population structure and adaptation to the North American continent.</title>
        <authorList>
            <person name="Giordano R."/>
            <person name="Donthu R.K."/>
            <person name="Hernandez A.G."/>
            <person name="Wright C.L."/>
            <person name="Zimin A.V."/>
        </authorList>
    </citation>
    <scope>NUCLEOTIDE SEQUENCE [LARGE SCALE GENOMIC DNA]</scope>
    <source>
        <tissue evidence="1">Whole aphids</tissue>
    </source>
</reference>
<comment type="caution">
    <text evidence="1">The sequence shown here is derived from an EMBL/GenBank/DDBJ whole genome shotgun (WGS) entry which is preliminary data.</text>
</comment>
<dbReference type="AlphaFoldDB" id="A0A6G0U2Q3"/>